<feature type="region of interest" description="Disordered" evidence="1">
    <location>
        <begin position="177"/>
        <end position="242"/>
    </location>
</feature>
<feature type="compositionally biased region" description="Basic and acidic residues" evidence="1">
    <location>
        <begin position="29"/>
        <end position="41"/>
    </location>
</feature>
<feature type="compositionally biased region" description="Basic and acidic residues" evidence="1">
    <location>
        <begin position="199"/>
        <end position="211"/>
    </location>
</feature>
<dbReference type="AlphaFoldDB" id="A0AA36N1B4"/>
<comment type="caution">
    <text evidence="2">The sequence shown here is derived from an EMBL/GenBank/DDBJ whole genome shotgun (WGS) entry which is preliminary data.</text>
</comment>
<organism evidence="2 3">
    <name type="scientific">Effrenium voratum</name>
    <dbReference type="NCBI Taxonomy" id="2562239"/>
    <lineage>
        <taxon>Eukaryota</taxon>
        <taxon>Sar</taxon>
        <taxon>Alveolata</taxon>
        <taxon>Dinophyceae</taxon>
        <taxon>Suessiales</taxon>
        <taxon>Symbiodiniaceae</taxon>
        <taxon>Effrenium</taxon>
    </lineage>
</organism>
<feature type="region of interest" description="Disordered" evidence="1">
    <location>
        <begin position="15"/>
        <end position="75"/>
    </location>
</feature>
<proteinExistence type="predicted"/>
<gene>
    <name evidence="2" type="ORF">EVOR1521_LOCUS12547</name>
</gene>
<evidence type="ECO:0000313" key="2">
    <source>
        <dbReference type="EMBL" id="CAJ1386103.1"/>
    </source>
</evidence>
<keyword evidence="3" id="KW-1185">Reference proteome</keyword>
<accession>A0AA36N1B4</accession>
<dbReference type="EMBL" id="CAUJNA010001332">
    <property type="protein sequence ID" value="CAJ1386103.1"/>
    <property type="molecule type" value="Genomic_DNA"/>
</dbReference>
<protein>
    <submittedName>
        <fullName evidence="2">Uncharacterized protein</fullName>
    </submittedName>
</protein>
<reference evidence="2" key="1">
    <citation type="submission" date="2023-08" db="EMBL/GenBank/DDBJ databases">
        <authorList>
            <person name="Chen Y."/>
            <person name="Shah S."/>
            <person name="Dougan E. K."/>
            <person name="Thang M."/>
            <person name="Chan C."/>
        </authorList>
    </citation>
    <scope>NUCLEOTIDE SEQUENCE</scope>
</reference>
<evidence type="ECO:0000313" key="3">
    <source>
        <dbReference type="Proteomes" id="UP001178507"/>
    </source>
</evidence>
<dbReference type="Proteomes" id="UP001178507">
    <property type="component" value="Unassembled WGS sequence"/>
</dbReference>
<name>A0AA36N1B4_9DINO</name>
<sequence>MLWSSAWKYTASGETRGQKAPAISWPLRESAKPSTVDETKAFHRPPVAPLRLGGKGSTGSARHSQGTPRSAPRNLSAMRMSWPSLEIGRGDVEALDWWFYEIESRLSHAAPDARCLYPWLRQAPSFHEVEKELSSPFTFKNFKEGWNFSDSSSFSAWYEEQATRSSHVGTEVEMPHLPSSETKLPMPEGVFGGRAGPPESEKPRMGTEPRRVSSGSLRQPLAAGDSLRGSRGALRSLPMPPRYRSGCVATTSLDRSTGRRGRKAIFACWPHEFRLTSR</sequence>
<feature type="compositionally biased region" description="Polar residues" evidence="1">
    <location>
        <begin position="58"/>
        <end position="68"/>
    </location>
</feature>
<evidence type="ECO:0000256" key="1">
    <source>
        <dbReference type="SAM" id="MobiDB-lite"/>
    </source>
</evidence>